<feature type="compositionally biased region" description="Basic and acidic residues" evidence="1">
    <location>
        <begin position="313"/>
        <end position="334"/>
    </location>
</feature>
<gene>
    <name evidence="3" type="ordered locus">EROM_111190</name>
</gene>
<evidence type="ECO:0000313" key="3">
    <source>
        <dbReference type="EMBL" id="AFN84100.1"/>
    </source>
</evidence>
<dbReference type="RefSeq" id="XP_009265597.1">
    <property type="nucleotide sequence ID" value="XM_009267322.1"/>
</dbReference>
<feature type="compositionally biased region" description="Basic and acidic residues" evidence="1">
    <location>
        <begin position="193"/>
        <end position="204"/>
    </location>
</feature>
<dbReference type="VEuPathDB" id="MicrosporidiaDB:EROM_111190"/>
<name>I7AH17_ENCRO</name>
<dbReference type="EMBL" id="CP003530">
    <property type="protein sequence ID" value="AFN84100.1"/>
    <property type="molecule type" value="Genomic_DNA"/>
</dbReference>
<dbReference type="AlphaFoldDB" id="I7AH17"/>
<feature type="transmembrane region" description="Helical" evidence="2">
    <location>
        <begin position="7"/>
        <end position="28"/>
    </location>
</feature>
<feature type="compositionally biased region" description="Basic and acidic residues" evidence="1">
    <location>
        <begin position="257"/>
        <end position="280"/>
    </location>
</feature>
<dbReference type="HOGENOM" id="CLU_640976_0_0_1"/>
<keyword evidence="2" id="KW-0472">Membrane</keyword>
<dbReference type="OrthoDB" id="2194610at2759"/>
<evidence type="ECO:0000256" key="1">
    <source>
        <dbReference type="SAM" id="MobiDB-lite"/>
    </source>
</evidence>
<dbReference type="KEGG" id="ero:EROM_111190"/>
<sequence length="428" mass="46381">MKNQRTVFVLGCITTGIVMVLFGIDFMMPKRSSVRSVSLVERGRMSLFGKKTSTLGKFAERKDNDRIDVLREKIDLINKKLDRVIKIVEELKSSNKPSSATIGKEANGSTYRESRYSNLHPERSSLSSMSLINQPYYLGERGQSMNIDTAESSRKTRPFGIGLDAFHPKYSDSFALHVSSSGSHSIPTIDKTGASKETERKLEPEATLSKSGEVVSSGLPEGIAIGGTISGGERIEKLIGEFLSEGFANAIKPSPVKPEEDIKESQDKSRISKESKRPKNDSNGQVGLGGSGRPVSQKPLLTNEKGSAYTKKNTQENKEVPTSSLDKKDGEVITKETTSVPVGSGLQKPSGLETKPLPSSGTKGMSEIGRSTSHSNIRYADGSRSSVLYQPENEISYEDASSSGTEEEGIMPGLRSGIPTPRISVIKL</sequence>
<evidence type="ECO:0000256" key="2">
    <source>
        <dbReference type="SAM" id="Phobius"/>
    </source>
</evidence>
<accession>I7AH17</accession>
<proteinExistence type="predicted"/>
<dbReference type="GeneID" id="20564718"/>
<feature type="region of interest" description="Disordered" evidence="1">
    <location>
        <begin position="250"/>
        <end position="419"/>
    </location>
</feature>
<evidence type="ECO:0000313" key="4">
    <source>
        <dbReference type="Proteomes" id="UP000010094"/>
    </source>
</evidence>
<feature type="compositionally biased region" description="Polar residues" evidence="1">
    <location>
        <begin position="357"/>
        <end position="376"/>
    </location>
</feature>
<keyword evidence="4" id="KW-1185">Reference proteome</keyword>
<keyword evidence="2" id="KW-1133">Transmembrane helix</keyword>
<keyword evidence="2" id="KW-0812">Transmembrane</keyword>
<feature type="compositionally biased region" description="Polar residues" evidence="1">
    <location>
        <begin position="96"/>
        <end position="111"/>
    </location>
</feature>
<feature type="region of interest" description="Disordered" evidence="1">
    <location>
        <begin position="179"/>
        <end position="214"/>
    </location>
</feature>
<reference evidence="3 4" key="1">
    <citation type="journal article" date="2012" name="Proc. Natl. Acad. Sci. U.S.A.">
        <title>Gain and loss of multiple functionally related, horizontally transferred genes in the reduced genomes of two microsporidian parasites.</title>
        <authorList>
            <person name="Pombert J.-F."/>
            <person name="Selman M."/>
            <person name="Burki F."/>
            <person name="Bardell F.T."/>
            <person name="Farinelli L."/>
            <person name="Solter L.F."/>
            <person name="Whitman D.W."/>
            <person name="Weiss L.M."/>
            <person name="Corradi N."/>
            <person name="Keeling P.J."/>
        </authorList>
    </citation>
    <scope>NUCLEOTIDE SEQUENCE [LARGE SCALE GENOMIC DNA]</scope>
    <source>
        <strain evidence="3 4">SJ-2008</strain>
    </source>
</reference>
<organism evidence="3 4">
    <name type="scientific">Encephalitozoon romaleae (strain SJ-2008)</name>
    <name type="common">Microsporidian parasite</name>
    <dbReference type="NCBI Taxonomy" id="1178016"/>
    <lineage>
        <taxon>Eukaryota</taxon>
        <taxon>Fungi</taxon>
        <taxon>Fungi incertae sedis</taxon>
        <taxon>Microsporidia</taxon>
        <taxon>Unikaryonidae</taxon>
        <taxon>Encephalitozoon</taxon>
    </lineage>
</organism>
<dbReference type="Proteomes" id="UP000010094">
    <property type="component" value="Chromosome XI"/>
</dbReference>
<feature type="region of interest" description="Disordered" evidence="1">
    <location>
        <begin position="96"/>
        <end position="117"/>
    </location>
</feature>
<protein>
    <submittedName>
        <fullName evidence="3">Uncharacterized protein</fullName>
    </submittedName>
</protein>